<organism evidence="1 2">
    <name type="scientific">Endocarpon pusillum (strain Z07020 / HMAS-L-300199)</name>
    <name type="common">Lichen-forming fungus</name>
    <dbReference type="NCBI Taxonomy" id="1263415"/>
    <lineage>
        <taxon>Eukaryota</taxon>
        <taxon>Fungi</taxon>
        <taxon>Dikarya</taxon>
        <taxon>Ascomycota</taxon>
        <taxon>Pezizomycotina</taxon>
        <taxon>Eurotiomycetes</taxon>
        <taxon>Chaetothyriomycetidae</taxon>
        <taxon>Verrucariales</taxon>
        <taxon>Verrucariaceae</taxon>
        <taxon>Endocarpon</taxon>
    </lineage>
</organism>
<name>U1HNS5_ENDPU</name>
<reference evidence="2" key="1">
    <citation type="journal article" date="2014" name="BMC Genomics">
        <title>Genome characteristics reveal the impact of lichenization on lichen-forming fungus Endocarpon pusillum Hedwig (Verrucariales, Ascomycota).</title>
        <authorList>
            <person name="Wang Y.-Y."/>
            <person name="Liu B."/>
            <person name="Zhang X.-Y."/>
            <person name="Zhou Q.-M."/>
            <person name="Zhang T."/>
            <person name="Li H."/>
            <person name="Yu Y.-F."/>
            <person name="Zhang X.-L."/>
            <person name="Hao X.-Y."/>
            <person name="Wang M."/>
            <person name="Wang L."/>
            <person name="Wei J.-C."/>
        </authorList>
    </citation>
    <scope>NUCLEOTIDE SEQUENCE [LARGE SCALE GENOMIC DNA]</scope>
    <source>
        <strain evidence="2">Z07020 / HMAS-L-300199</strain>
    </source>
</reference>
<dbReference type="Proteomes" id="UP000019373">
    <property type="component" value="Unassembled WGS sequence"/>
</dbReference>
<dbReference type="RefSeq" id="XP_007802341.1">
    <property type="nucleotide sequence ID" value="XM_007804150.1"/>
</dbReference>
<evidence type="ECO:0000313" key="2">
    <source>
        <dbReference type="Proteomes" id="UP000019373"/>
    </source>
</evidence>
<evidence type="ECO:0000313" key="1">
    <source>
        <dbReference type="EMBL" id="ERF72030.1"/>
    </source>
</evidence>
<dbReference type="GeneID" id="19243273"/>
<sequence length="178" mass="20184">MALCGSRDARFRGDRARSYQMLYECRAGAYLGMEYGLSELITYFKELFEIIYSFPYPYDDLRQFWAETVKAILDDGAIDLLAKMWDLSTGGFNYKISESKLAPIITEISSRHELLDCLLPSAAFEDGAKEKSWLEEQFDECAKIHGSANATTIRYAERLGSLLVSSDDPIEASKQRLS</sequence>
<proteinExistence type="predicted"/>
<accession>U1HNS5</accession>
<gene>
    <name evidence="1" type="ORF">EPUS_08424</name>
</gene>
<keyword evidence="2" id="KW-1185">Reference proteome</keyword>
<dbReference type="AlphaFoldDB" id="U1HNS5"/>
<protein>
    <submittedName>
        <fullName evidence="1">Uncharacterized protein</fullName>
    </submittedName>
</protein>
<dbReference type="EMBL" id="KE721125">
    <property type="protein sequence ID" value="ERF72030.1"/>
    <property type="molecule type" value="Genomic_DNA"/>
</dbReference>
<dbReference type="HOGENOM" id="CLU_1510593_0_0_1"/>
<dbReference type="OrthoDB" id="10487595at2759"/>